<gene>
    <name evidence="1" type="ORF">EDD42_0759</name>
</gene>
<dbReference type="RefSeq" id="WP_079001460.1">
    <property type="nucleotide sequence ID" value="NZ_CP019402.1"/>
</dbReference>
<evidence type="ECO:0000313" key="1">
    <source>
        <dbReference type="EMBL" id="ROR80716.1"/>
    </source>
</evidence>
<accession>A0A1S7B6L0</accession>
<proteinExistence type="predicted"/>
<dbReference type="OrthoDB" id="9896423at2"/>
<protein>
    <submittedName>
        <fullName evidence="1">Uncharacterized protein</fullName>
    </submittedName>
</protein>
<organism evidence="1 2">
    <name type="scientific">Plantibacter flavus</name>
    <dbReference type="NCBI Taxonomy" id="150123"/>
    <lineage>
        <taxon>Bacteria</taxon>
        <taxon>Bacillati</taxon>
        <taxon>Actinomycetota</taxon>
        <taxon>Actinomycetes</taxon>
        <taxon>Micrococcales</taxon>
        <taxon>Microbacteriaceae</taxon>
        <taxon>Plantibacter</taxon>
    </lineage>
</organism>
<evidence type="ECO:0000313" key="2">
    <source>
        <dbReference type="Proteomes" id="UP000266915"/>
    </source>
</evidence>
<comment type="caution">
    <text evidence="1">The sequence shown here is derived from an EMBL/GenBank/DDBJ whole genome shotgun (WGS) entry which is preliminary data.</text>
</comment>
<name>A0A1S7B6L0_9MICO</name>
<reference evidence="1 2" key="1">
    <citation type="submission" date="2018-11" db="EMBL/GenBank/DDBJ databases">
        <title>Sequencing the genomes of 1000 actinobacteria strains.</title>
        <authorList>
            <person name="Klenk H.-P."/>
        </authorList>
    </citation>
    <scope>NUCLEOTIDE SEQUENCE [LARGE SCALE GENOMIC DNA]</scope>
    <source>
        <strain evidence="1 2">DSM 14012</strain>
    </source>
</reference>
<dbReference type="EMBL" id="RKHL01000001">
    <property type="protein sequence ID" value="ROR80716.1"/>
    <property type="molecule type" value="Genomic_DNA"/>
</dbReference>
<dbReference type="Proteomes" id="UP000266915">
    <property type="component" value="Unassembled WGS sequence"/>
</dbReference>
<dbReference type="AlphaFoldDB" id="A0A1S7B6L0"/>
<sequence length="96" mass="10706">MFTWGLSLLFLAAVFGTLSMVRLIAANPDSPLPMWQGRPQRLPQFTIILRGLSGGLGVFGVFLLWSEIGFWSILLLVVALGIPIVLNLRHNRRFEA</sequence>
<dbReference type="KEGG" id="pflu:BWO91_04360"/>
<keyword evidence="2" id="KW-1185">Reference proteome</keyword>